<evidence type="ECO:0000313" key="9">
    <source>
        <dbReference type="EMBL" id="GMI41521.1"/>
    </source>
</evidence>
<comment type="similarity">
    <text evidence="3">Belongs to the CSN4 family.</text>
</comment>
<comment type="caution">
    <text evidence="9">The sequence shown here is derived from an EMBL/GenBank/DDBJ whole genome shotgun (WGS) entry which is preliminary data.</text>
</comment>
<keyword evidence="7" id="KW-0539">Nucleus</keyword>
<accession>A0A9W7LAC8</accession>
<comment type="subcellular location">
    <subcellularLocation>
        <location evidence="2">Cytoplasm</location>
    </subcellularLocation>
    <subcellularLocation>
        <location evidence="1">Nucleus</location>
    </subcellularLocation>
</comment>
<gene>
    <name evidence="9" type="ORF">TrCOL_g11339</name>
</gene>
<dbReference type="PANTHER" id="PTHR10855:SF2">
    <property type="entry name" value="COP9 SIGNALOSOME COMPLEX SUBUNIT 4"/>
    <property type="match status" value="1"/>
</dbReference>
<dbReference type="InterPro" id="IPR036390">
    <property type="entry name" value="WH_DNA-bd_sf"/>
</dbReference>
<dbReference type="EMBL" id="BRYA01000152">
    <property type="protein sequence ID" value="GMI41521.1"/>
    <property type="molecule type" value="Genomic_DNA"/>
</dbReference>
<dbReference type="Pfam" id="PF01399">
    <property type="entry name" value="PCI"/>
    <property type="match status" value="1"/>
</dbReference>
<dbReference type="Gene3D" id="1.10.10.10">
    <property type="entry name" value="Winged helix-like DNA-binding domain superfamily/Winged helix DNA-binding domain"/>
    <property type="match status" value="1"/>
</dbReference>
<evidence type="ECO:0000256" key="5">
    <source>
        <dbReference type="ARBA" id="ARBA00022490"/>
    </source>
</evidence>
<dbReference type="GO" id="GO:0008180">
    <property type="term" value="C:COP9 signalosome"/>
    <property type="evidence" value="ECO:0007669"/>
    <property type="project" value="UniProtKB-KW"/>
</dbReference>
<keyword evidence="10" id="KW-1185">Reference proteome</keyword>
<dbReference type="InterPro" id="IPR000717">
    <property type="entry name" value="PCI_dom"/>
</dbReference>
<feature type="domain" description="PCI" evidence="8">
    <location>
        <begin position="181"/>
        <end position="358"/>
    </location>
</feature>
<evidence type="ECO:0000256" key="1">
    <source>
        <dbReference type="ARBA" id="ARBA00004123"/>
    </source>
</evidence>
<proteinExistence type="inferred from homology"/>
<evidence type="ECO:0000256" key="2">
    <source>
        <dbReference type="ARBA" id="ARBA00004496"/>
    </source>
</evidence>
<dbReference type="GO" id="GO:0005829">
    <property type="term" value="C:cytosol"/>
    <property type="evidence" value="ECO:0007669"/>
    <property type="project" value="TreeGrafter"/>
</dbReference>
<organism evidence="9 10">
    <name type="scientific">Triparma columacea</name>
    <dbReference type="NCBI Taxonomy" id="722753"/>
    <lineage>
        <taxon>Eukaryota</taxon>
        <taxon>Sar</taxon>
        <taxon>Stramenopiles</taxon>
        <taxon>Ochrophyta</taxon>
        <taxon>Bolidophyceae</taxon>
        <taxon>Parmales</taxon>
        <taxon>Triparmaceae</taxon>
        <taxon>Triparma</taxon>
    </lineage>
</organism>
<dbReference type="InterPro" id="IPR040134">
    <property type="entry name" value="PSMD12/CSN4"/>
</dbReference>
<name>A0A9W7LAC8_9STRA</name>
<dbReference type="PANTHER" id="PTHR10855">
    <property type="entry name" value="26S PROTEASOME NON-ATPASE REGULATORY SUBUNIT 12/COP9 SIGNALOSOME COMPLEX SUBUNIT 4"/>
    <property type="match status" value="1"/>
</dbReference>
<keyword evidence="5" id="KW-0963">Cytoplasm</keyword>
<evidence type="ECO:0000256" key="7">
    <source>
        <dbReference type="ARBA" id="ARBA00023242"/>
    </source>
</evidence>
<dbReference type="OrthoDB" id="295656at2759"/>
<keyword evidence="6" id="KW-0736">Signalosome</keyword>
<dbReference type="Pfam" id="PF22241">
    <property type="entry name" value="PSMD12-CSN4_N"/>
    <property type="match status" value="1"/>
</dbReference>
<dbReference type="InterPro" id="IPR054559">
    <property type="entry name" value="PSMD12-CSN4-like_N"/>
</dbReference>
<dbReference type="PROSITE" id="PS50250">
    <property type="entry name" value="PCI"/>
    <property type="match status" value="1"/>
</dbReference>
<dbReference type="Proteomes" id="UP001165065">
    <property type="component" value="Unassembled WGS sequence"/>
</dbReference>
<evidence type="ECO:0000259" key="8">
    <source>
        <dbReference type="PROSITE" id="PS50250"/>
    </source>
</evidence>
<evidence type="ECO:0000313" key="10">
    <source>
        <dbReference type="Proteomes" id="UP001165065"/>
    </source>
</evidence>
<dbReference type="SUPFAM" id="SSF46785">
    <property type="entry name" value="Winged helix' DNA-binding domain"/>
    <property type="match status" value="1"/>
</dbReference>
<sequence length="388" mass="42126">MSSPPLTTILNDILSPSLYTTYESLTSTLNPSELRTLSMNLVTSLTKPPHSDTLPNIPHDNLATLTACLSQIGNSLTDGSDNALRRKIYQLYIDSGSFSLAGEVLSSLRVDPSLPAYTFTPSEVLDLNVTSAECYLEDGDAISAEVFVSKAASVVADAPEGNTEVLRFRSTQARVLDAQRKFLQASEFYYLLSQSTHPSVHPPDLLLLLGKACTTAVLGKSCTRRSKILALLSSDERLPRLSSIPGYESHPSTVIRMHRLELLDTADVSAFHASLEDHQKARLADGRTVLERAVMEHNVVALERVYTSVSLKQVGEVLQVKGGASSAVKVVAGMIKGGAVNGRIDQVKGIVVFGEGEREGKVREERIGRDCMGCNDIENRIRGEREGK</sequence>
<evidence type="ECO:0000256" key="6">
    <source>
        <dbReference type="ARBA" id="ARBA00022790"/>
    </source>
</evidence>
<dbReference type="AlphaFoldDB" id="A0A9W7LAC8"/>
<reference evidence="10" key="1">
    <citation type="journal article" date="2023" name="Commun. Biol.">
        <title>Genome analysis of Parmales, the sister group of diatoms, reveals the evolutionary specialization of diatoms from phago-mixotrophs to photoautotrophs.</title>
        <authorList>
            <person name="Ban H."/>
            <person name="Sato S."/>
            <person name="Yoshikawa S."/>
            <person name="Yamada K."/>
            <person name="Nakamura Y."/>
            <person name="Ichinomiya M."/>
            <person name="Sato N."/>
            <person name="Blanc-Mathieu R."/>
            <person name="Endo H."/>
            <person name="Kuwata A."/>
            <person name="Ogata H."/>
        </authorList>
    </citation>
    <scope>NUCLEOTIDE SEQUENCE [LARGE SCALE GENOMIC DNA]</scope>
</reference>
<protein>
    <recommendedName>
        <fullName evidence="4">COP9 signalosome complex subunit 4</fullName>
    </recommendedName>
</protein>
<dbReference type="InterPro" id="IPR036388">
    <property type="entry name" value="WH-like_DNA-bd_sf"/>
</dbReference>
<evidence type="ECO:0000256" key="3">
    <source>
        <dbReference type="ARBA" id="ARBA00010417"/>
    </source>
</evidence>
<evidence type="ECO:0000256" key="4">
    <source>
        <dbReference type="ARBA" id="ARBA00014881"/>
    </source>
</evidence>